<protein>
    <recommendedName>
        <fullName evidence="3">XRE family transcriptional regulator</fullName>
    </recommendedName>
</protein>
<dbReference type="EMBL" id="AGJK01000003">
    <property type="protein sequence ID" value="EHP94911.1"/>
    <property type="molecule type" value="Genomic_DNA"/>
</dbReference>
<proteinExistence type="predicted"/>
<dbReference type="PATRIC" id="fig|882800.3.peg.243"/>
<dbReference type="AlphaFoldDB" id="H1KC94"/>
<sequence length="117" mass="13242">MRNSGAKSRKLGMIDTQLWVNEWRRVHPIKPAAAVADMLGAPVRTVEKWFSGQSSPSLTWIGPIFCAYGASFVLAGMRNPPMWLREADRQERRARLAKMQAELEAEFSDLEYAECEA</sequence>
<name>H1KC94_METEX</name>
<accession>H1KC94</accession>
<evidence type="ECO:0008006" key="3">
    <source>
        <dbReference type="Google" id="ProtNLM"/>
    </source>
</evidence>
<evidence type="ECO:0000313" key="2">
    <source>
        <dbReference type="Proteomes" id="UP000004382"/>
    </source>
</evidence>
<dbReference type="Proteomes" id="UP000004382">
    <property type="component" value="Unassembled WGS sequence"/>
</dbReference>
<reference evidence="1 2" key="1">
    <citation type="submission" date="2011-09" db="EMBL/GenBank/DDBJ databases">
        <title>The draft genome of Methylobacterium extorquens DSM 13060.</title>
        <authorList>
            <consortium name="US DOE Joint Genome Institute (JGI-PGF)"/>
            <person name="Lucas S."/>
            <person name="Han J."/>
            <person name="Lapidus A."/>
            <person name="Cheng J.-F."/>
            <person name="Goodwin L."/>
            <person name="Pitluck S."/>
            <person name="Peters L."/>
            <person name="Land M.L."/>
            <person name="Hauser L."/>
            <person name="Koskimaki J."/>
            <person name="Halonen O."/>
            <person name="Pirttila A."/>
            <person name="Frank C."/>
            <person name="Woyke T.J."/>
        </authorList>
    </citation>
    <scope>NUCLEOTIDE SEQUENCE [LARGE SCALE GENOMIC DNA]</scope>
    <source>
        <strain evidence="1 2">DSM 13060</strain>
    </source>
</reference>
<organism evidence="1 2">
    <name type="scientific">Methylorubrum extorquens DSM 13060</name>
    <dbReference type="NCBI Taxonomy" id="882800"/>
    <lineage>
        <taxon>Bacteria</taxon>
        <taxon>Pseudomonadati</taxon>
        <taxon>Pseudomonadota</taxon>
        <taxon>Alphaproteobacteria</taxon>
        <taxon>Hyphomicrobiales</taxon>
        <taxon>Methylobacteriaceae</taxon>
        <taxon>Methylorubrum</taxon>
    </lineage>
</organism>
<evidence type="ECO:0000313" key="1">
    <source>
        <dbReference type="EMBL" id="EHP94911.1"/>
    </source>
</evidence>
<comment type="caution">
    <text evidence="1">The sequence shown here is derived from an EMBL/GenBank/DDBJ whole genome shotgun (WGS) entry which is preliminary data.</text>
</comment>
<gene>
    <name evidence="1" type="ORF">MetexDRAFT_0256</name>
</gene>